<dbReference type="PANTHER" id="PTHR47129">
    <property type="entry name" value="QUINONE OXIDOREDUCTASE 2"/>
    <property type="match status" value="1"/>
</dbReference>
<dbReference type="OMA" id="HRGQLMT"/>
<dbReference type="SUPFAM" id="SSF51735">
    <property type="entry name" value="NAD(P)-binding Rossmann-fold domains"/>
    <property type="match status" value="1"/>
</dbReference>
<accession>A0A137PGL1</accession>
<dbReference type="InterPro" id="IPR036291">
    <property type="entry name" value="NAD(P)-bd_dom_sf"/>
</dbReference>
<name>A0A137PGL1_CONC2</name>
<evidence type="ECO:0000313" key="2">
    <source>
        <dbReference type="EMBL" id="KXN74137.1"/>
    </source>
</evidence>
<dbReference type="Proteomes" id="UP000070444">
    <property type="component" value="Unassembled WGS sequence"/>
</dbReference>
<dbReference type="AlphaFoldDB" id="A0A137PGL1"/>
<dbReference type="InterPro" id="IPR052718">
    <property type="entry name" value="NmrA-type_oxidoreductase"/>
</dbReference>
<dbReference type="Pfam" id="PF05368">
    <property type="entry name" value="NmrA"/>
    <property type="match status" value="1"/>
</dbReference>
<dbReference type="PANTHER" id="PTHR47129:SF1">
    <property type="entry name" value="NMRA-LIKE DOMAIN-CONTAINING PROTEIN"/>
    <property type="match status" value="1"/>
</dbReference>
<dbReference type="STRING" id="796925.A0A137PGL1"/>
<organism evidence="2 3">
    <name type="scientific">Conidiobolus coronatus (strain ATCC 28846 / CBS 209.66 / NRRL 28638)</name>
    <name type="common">Delacroixia coronata</name>
    <dbReference type="NCBI Taxonomy" id="796925"/>
    <lineage>
        <taxon>Eukaryota</taxon>
        <taxon>Fungi</taxon>
        <taxon>Fungi incertae sedis</taxon>
        <taxon>Zoopagomycota</taxon>
        <taxon>Entomophthoromycotina</taxon>
        <taxon>Entomophthoromycetes</taxon>
        <taxon>Entomophthorales</taxon>
        <taxon>Ancylistaceae</taxon>
        <taxon>Conidiobolus</taxon>
    </lineage>
</organism>
<evidence type="ECO:0000259" key="1">
    <source>
        <dbReference type="Pfam" id="PF05368"/>
    </source>
</evidence>
<keyword evidence="3" id="KW-1185">Reference proteome</keyword>
<feature type="domain" description="NmrA-like" evidence="1">
    <location>
        <begin position="47"/>
        <end position="264"/>
    </location>
</feature>
<sequence length="307" mass="34636">MTKLKPFVFAACEPLGFGIVEDLLTCKKLKDQVECVGSGVLDGSRKNELEKMGAEVVQYKEDDLSSVKDCLKKANCAIVIVHEHKRGFEMAGEMMKETMNAGIKHVKLISLMNADKTPNESHLKKFCSLEEIYEKSKFEGAIIRCGMYTDLLIHSSKSIRDNGELKLNLGEGKVAPIAKCEVSYFVACALVKYHGKADTEKKFVTVCLTGNKLRNGKEIAKRISEAIDNDVEYKEVEKDEMKRILKDQDLSEHHIQCIVDVLEIGKNNHFDKTSDIYKEVTGEEPKGIKHFIDQNGDSFKPKKSQYY</sequence>
<dbReference type="Gene3D" id="3.90.25.10">
    <property type="entry name" value="UDP-galactose 4-epimerase, domain 1"/>
    <property type="match status" value="1"/>
</dbReference>
<evidence type="ECO:0000313" key="3">
    <source>
        <dbReference type="Proteomes" id="UP000070444"/>
    </source>
</evidence>
<dbReference type="Gene3D" id="3.40.50.720">
    <property type="entry name" value="NAD(P)-binding Rossmann-like Domain"/>
    <property type="match status" value="1"/>
</dbReference>
<dbReference type="InterPro" id="IPR008030">
    <property type="entry name" value="NmrA-like"/>
</dbReference>
<dbReference type="OrthoDB" id="10254221at2759"/>
<gene>
    <name evidence="2" type="ORF">CONCODRAFT_34973</name>
</gene>
<proteinExistence type="predicted"/>
<dbReference type="EMBL" id="KQ964427">
    <property type="protein sequence ID" value="KXN74137.1"/>
    <property type="molecule type" value="Genomic_DNA"/>
</dbReference>
<protein>
    <recommendedName>
        <fullName evidence="1">NmrA-like domain-containing protein</fullName>
    </recommendedName>
</protein>
<reference evidence="2 3" key="1">
    <citation type="journal article" date="2015" name="Genome Biol. Evol.">
        <title>Phylogenomic analyses indicate that early fungi evolved digesting cell walls of algal ancestors of land plants.</title>
        <authorList>
            <person name="Chang Y."/>
            <person name="Wang S."/>
            <person name="Sekimoto S."/>
            <person name="Aerts A.L."/>
            <person name="Choi C."/>
            <person name="Clum A."/>
            <person name="LaButti K.M."/>
            <person name="Lindquist E.A."/>
            <person name="Yee Ngan C."/>
            <person name="Ohm R.A."/>
            <person name="Salamov A.A."/>
            <person name="Grigoriev I.V."/>
            <person name="Spatafora J.W."/>
            <person name="Berbee M.L."/>
        </authorList>
    </citation>
    <scope>NUCLEOTIDE SEQUENCE [LARGE SCALE GENOMIC DNA]</scope>
    <source>
        <strain evidence="2 3">NRRL 28638</strain>
    </source>
</reference>